<comment type="caution">
    <text evidence="1">The sequence shown here is derived from an EMBL/GenBank/DDBJ whole genome shotgun (WGS) entry which is preliminary data.</text>
</comment>
<gene>
    <name evidence="1" type="ORF">PHET_09602</name>
</gene>
<dbReference type="EMBL" id="LUCH01006622">
    <property type="protein sequence ID" value="KAF5397201.1"/>
    <property type="molecule type" value="Genomic_DNA"/>
</dbReference>
<accession>A0A8J4T2U9</accession>
<evidence type="ECO:0000313" key="1">
    <source>
        <dbReference type="EMBL" id="KAF5397201.1"/>
    </source>
</evidence>
<keyword evidence="2" id="KW-1185">Reference proteome</keyword>
<sequence length="75" mass="8647">MTFAIRLRNSIIMELKPVVWNRWVTQHIMDDMSECTALCTMNQRDLMMMSLGKIFKVQSAFSMQSVLAAHTTHIG</sequence>
<reference evidence="1" key="1">
    <citation type="submission" date="2019-05" db="EMBL/GenBank/DDBJ databases">
        <title>Annotation for the trematode Paragonimus heterotremus.</title>
        <authorList>
            <person name="Choi Y.-J."/>
        </authorList>
    </citation>
    <scope>NUCLEOTIDE SEQUENCE</scope>
    <source>
        <strain evidence="1">LC</strain>
    </source>
</reference>
<dbReference type="Proteomes" id="UP000748531">
    <property type="component" value="Unassembled WGS sequence"/>
</dbReference>
<organism evidence="1 2">
    <name type="scientific">Paragonimus heterotremus</name>
    <dbReference type="NCBI Taxonomy" id="100268"/>
    <lineage>
        <taxon>Eukaryota</taxon>
        <taxon>Metazoa</taxon>
        <taxon>Spiralia</taxon>
        <taxon>Lophotrochozoa</taxon>
        <taxon>Platyhelminthes</taxon>
        <taxon>Trematoda</taxon>
        <taxon>Digenea</taxon>
        <taxon>Plagiorchiida</taxon>
        <taxon>Troglotremata</taxon>
        <taxon>Troglotrematidae</taxon>
        <taxon>Paragonimus</taxon>
    </lineage>
</organism>
<protein>
    <submittedName>
        <fullName evidence="1">Uncharacterized protein</fullName>
    </submittedName>
</protein>
<name>A0A8J4T2U9_9TREM</name>
<proteinExistence type="predicted"/>
<dbReference type="AlphaFoldDB" id="A0A8J4T2U9"/>
<evidence type="ECO:0000313" key="2">
    <source>
        <dbReference type="Proteomes" id="UP000748531"/>
    </source>
</evidence>